<accession>A0A291R0L0</accession>
<name>A0A291R0L0_9BACT</name>
<protein>
    <recommendedName>
        <fullName evidence="3">IPExxxVDY family protein</fullName>
    </recommendedName>
</protein>
<dbReference type="NCBIfam" id="NF033205">
    <property type="entry name" value="IPExxxVDY"/>
    <property type="match status" value="1"/>
</dbReference>
<sequence length="147" mass="17823">MSVLKLKLDQDQLVDDFFESTYLVGIVSPVRDYQLCWQVNRELGYRFKVNNTLEINLTKNNRHFHFTVYEDRENIKSVSHYLYNNHCKAEFLMPELKHIDYLWLIKGNYYQVDDIKKLIDQVRKLEFVQLVSIVDIKDLRNRMNLIF</sequence>
<dbReference type="AlphaFoldDB" id="A0A291R0L0"/>
<gene>
    <name evidence="1" type="ORF">COR50_03590</name>
</gene>
<dbReference type="EMBL" id="CP023777">
    <property type="protein sequence ID" value="ATL49715.1"/>
    <property type="molecule type" value="Genomic_DNA"/>
</dbReference>
<dbReference type="KEGG" id="cbae:COR50_03590"/>
<organism evidence="1 2">
    <name type="scientific">Chitinophaga caeni</name>
    <dbReference type="NCBI Taxonomy" id="2029983"/>
    <lineage>
        <taxon>Bacteria</taxon>
        <taxon>Pseudomonadati</taxon>
        <taxon>Bacteroidota</taxon>
        <taxon>Chitinophagia</taxon>
        <taxon>Chitinophagales</taxon>
        <taxon>Chitinophagaceae</taxon>
        <taxon>Chitinophaga</taxon>
    </lineage>
</organism>
<dbReference type="OrthoDB" id="676614at2"/>
<dbReference type="Proteomes" id="UP000220133">
    <property type="component" value="Chromosome"/>
</dbReference>
<reference evidence="1 2" key="1">
    <citation type="submission" date="2017-10" db="EMBL/GenBank/DDBJ databases">
        <title>Paenichitinophaga pekingensis gen. nov., sp. nov., isolated from activated sludge.</title>
        <authorList>
            <person name="Jin D."/>
            <person name="Kong X."/>
            <person name="Deng Y."/>
            <person name="Bai Z."/>
        </authorList>
    </citation>
    <scope>NUCLEOTIDE SEQUENCE [LARGE SCALE GENOMIC DNA]</scope>
    <source>
        <strain evidence="1 2">13</strain>
    </source>
</reference>
<evidence type="ECO:0000313" key="2">
    <source>
        <dbReference type="Proteomes" id="UP000220133"/>
    </source>
</evidence>
<evidence type="ECO:0000313" key="1">
    <source>
        <dbReference type="EMBL" id="ATL49715.1"/>
    </source>
</evidence>
<keyword evidence="2" id="KW-1185">Reference proteome</keyword>
<dbReference type="InterPro" id="IPR047690">
    <property type="entry name" value="IPExxxVDY_fam"/>
</dbReference>
<proteinExistence type="predicted"/>
<evidence type="ECO:0008006" key="3">
    <source>
        <dbReference type="Google" id="ProtNLM"/>
    </source>
</evidence>